<proteinExistence type="predicted"/>
<dbReference type="EC" id="4.3.1.1" evidence="3"/>
<comment type="caution">
    <text evidence="3">The sequence shown here is derived from an EMBL/GenBank/DDBJ whole genome shotgun (WGS) entry which is preliminary data.</text>
</comment>
<dbReference type="FunFam" id="1.20.200.10:FF:000001">
    <property type="entry name" value="Fumarate hydratase, mitochondrial"/>
    <property type="match status" value="1"/>
</dbReference>
<dbReference type="InterPro" id="IPR051546">
    <property type="entry name" value="Aspartate_Ammonia-Lyase"/>
</dbReference>
<dbReference type="InterPro" id="IPR024083">
    <property type="entry name" value="Fumarase/histidase_N"/>
</dbReference>
<accession>A0A832DLN8</accession>
<dbReference type="Pfam" id="PF00206">
    <property type="entry name" value="Lyase_1"/>
    <property type="match status" value="1"/>
</dbReference>
<dbReference type="PROSITE" id="PS00163">
    <property type="entry name" value="FUMARATE_LYASES"/>
    <property type="match status" value="1"/>
</dbReference>
<dbReference type="GO" id="GO:0008797">
    <property type="term" value="F:aspartate ammonia-lyase activity"/>
    <property type="evidence" value="ECO:0007669"/>
    <property type="project" value="UniProtKB-EC"/>
</dbReference>
<sequence length="469" mass="51779">MRTEKDIFGSINLSDEILYGIHTYRALQNFPQSGEKINPYLIKAYLQVKLAAAETNFKIGILDSEKHKFICEAIEKLIFETDLAIEGKSFTIYEKIVVDPYQGGAGTSLNMNINEVIANKALLIAGKNSGEYELIHPIDDVNLSQSTNDTFPTALKIASIVSLRKLTNSFAVLQSELQNKEKEFGGIIKLARTQFQDAVPIILGQEFGAYAQAIARDRWRLYNGEERLRSVNLGGTAVGNSINAHRDYILKINSELKKITGLPISKAEDFIDATQNLDVFVEVHGLIKAGATSVIKICNDLRFLSSGPFGGIGEIILPELQAGSSIMPYKVNPVILEHTIQIAEVVKGNDVIISNLVSAGNLELNAFLPAVAHLFLKSTTTLRDALNNLAEKCIKGIKANPERCKENLMKSSAIAAVLINEFGYEKISELVKEAYTKQINFVSLLRQKNLIEEKNLNKIINREIGVGIE</sequence>
<dbReference type="PRINTS" id="PR00149">
    <property type="entry name" value="FUMRATELYASE"/>
</dbReference>
<evidence type="ECO:0000259" key="2">
    <source>
        <dbReference type="Pfam" id="PF00206"/>
    </source>
</evidence>
<dbReference type="InterPro" id="IPR008948">
    <property type="entry name" value="L-Aspartase-like"/>
</dbReference>
<evidence type="ECO:0000256" key="1">
    <source>
        <dbReference type="ARBA" id="ARBA00023239"/>
    </source>
</evidence>
<dbReference type="InterPro" id="IPR022761">
    <property type="entry name" value="Fumarate_lyase_N"/>
</dbReference>
<evidence type="ECO:0000313" key="3">
    <source>
        <dbReference type="EMBL" id="HGT48344.1"/>
    </source>
</evidence>
<dbReference type="Gene3D" id="1.10.275.10">
    <property type="entry name" value="Fumarase/aspartase (N-terminal domain)"/>
    <property type="match status" value="1"/>
</dbReference>
<dbReference type="PANTHER" id="PTHR42696:SF2">
    <property type="entry name" value="ASPARTATE AMMONIA-LYASE"/>
    <property type="match status" value="1"/>
</dbReference>
<dbReference type="InterPro" id="IPR020557">
    <property type="entry name" value="Fumarate_lyase_CS"/>
</dbReference>
<dbReference type="GO" id="GO:0006531">
    <property type="term" value="P:aspartate metabolic process"/>
    <property type="evidence" value="ECO:0007669"/>
    <property type="project" value="TreeGrafter"/>
</dbReference>
<dbReference type="AlphaFoldDB" id="A0A832DLN8"/>
<dbReference type="InterPro" id="IPR000362">
    <property type="entry name" value="Fumarate_lyase_fam"/>
</dbReference>
<dbReference type="GO" id="GO:0005829">
    <property type="term" value="C:cytosol"/>
    <property type="evidence" value="ECO:0007669"/>
    <property type="project" value="TreeGrafter"/>
</dbReference>
<gene>
    <name evidence="3" type="ORF">ENS56_09930</name>
</gene>
<dbReference type="SUPFAM" id="SSF48557">
    <property type="entry name" value="L-aspartase-like"/>
    <property type="match status" value="1"/>
</dbReference>
<dbReference type="EMBL" id="DSVI01000015">
    <property type="protein sequence ID" value="HGT48344.1"/>
    <property type="molecule type" value="Genomic_DNA"/>
</dbReference>
<name>A0A832DLN8_9BACT</name>
<dbReference type="PANTHER" id="PTHR42696">
    <property type="entry name" value="ASPARTATE AMMONIA-LYASE"/>
    <property type="match status" value="1"/>
</dbReference>
<reference evidence="3" key="1">
    <citation type="journal article" date="2020" name="mSystems">
        <title>Genome- and Community-Level Interaction Insights into Carbon Utilization and Element Cycling Functions of Hydrothermarchaeota in Hydrothermal Sediment.</title>
        <authorList>
            <person name="Zhou Z."/>
            <person name="Liu Y."/>
            <person name="Xu W."/>
            <person name="Pan J."/>
            <person name="Luo Z.H."/>
            <person name="Li M."/>
        </authorList>
    </citation>
    <scope>NUCLEOTIDE SEQUENCE [LARGE SCALE GENOMIC DNA]</scope>
    <source>
        <strain evidence="3">SpSt-500</strain>
    </source>
</reference>
<dbReference type="NCBIfam" id="NF008909">
    <property type="entry name" value="PRK12273.1"/>
    <property type="match status" value="1"/>
</dbReference>
<organism evidence="3">
    <name type="scientific">Ignavibacterium album</name>
    <dbReference type="NCBI Taxonomy" id="591197"/>
    <lineage>
        <taxon>Bacteria</taxon>
        <taxon>Pseudomonadati</taxon>
        <taxon>Ignavibacteriota</taxon>
        <taxon>Ignavibacteria</taxon>
        <taxon>Ignavibacteriales</taxon>
        <taxon>Ignavibacteriaceae</taxon>
        <taxon>Ignavibacterium</taxon>
    </lineage>
</organism>
<dbReference type="Gene3D" id="1.20.200.10">
    <property type="entry name" value="Fumarase/aspartase (Central domain)"/>
    <property type="match status" value="1"/>
</dbReference>
<protein>
    <submittedName>
        <fullName evidence="3">Aspartate ammonia-lyase</fullName>
        <ecNumber evidence="3">4.3.1.1</ecNumber>
    </submittedName>
</protein>
<feature type="domain" description="Fumarate lyase N-terminal" evidence="2">
    <location>
        <begin position="17"/>
        <end position="348"/>
    </location>
</feature>
<keyword evidence="1 3" id="KW-0456">Lyase</keyword>